<evidence type="ECO:0000256" key="2">
    <source>
        <dbReference type="ARBA" id="ARBA00012513"/>
    </source>
</evidence>
<keyword evidence="4" id="KW-0808">Transferase</keyword>
<feature type="binding site" evidence="11">
    <location>
        <position position="161"/>
    </location>
    <ligand>
        <name>Mg(2+)</name>
        <dbReference type="ChEBI" id="CHEBI:18420"/>
    </ligand>
</feature>
<keyword evidence="5" id="KW-0547">Nucleotide-binding</keyword>
<dbReference type="PIRSF" id="PIRSF000615">
    <property type="entry name" value="TyrPK_CSF1-R"/>
    <property type="match status" value="1"/>
</dbReference>
<dbReference type="InterPro" id="IPR008271">
    <property type="entry name" value="Ser/Thr_kinase_AS"/>
</dbReference>
<dbReference type="SUPFAM" id="SSF56112">
    <property type="entry name" value="Protein kinase-like (PK-like)"/>
    <property type="match status" value="1"/>
</dbReference>
<dbReference type="VEuPathDB" id="VectorBase:RPRC011822"/>
<dbReference type="HOGENOM" id="CLU_000288_63_23_1"/>
<evidence type="ECO:0000256" key="4">
    <source>
        <dbReference type="ARBA" id="ARBA00022679"/>
    </source>
</evidence>
<dbReference type="InterPro" id="IPR051131">
    <property type="entry name" value="NEK_Ser/Thr_kinase_NIMA"/>
</dbReference>
<dbReference type="PROSITE" id="PS50011">
    <property type="entry name" value="PROTEIN_KINASE_DOM"/>
    <property type="match status" value="1"/>
</dbReference>
<accession>T1I6A3</accession>
<feature type="binding site" evidence="11">
    <location>
        <position position="148"/>
    </location>
    <ligand>
        <name>Mg(2+)</name>
        <dbReference type="ChEBI" id="CHEBI:18420"/>
    </ligand>
</feature>
<comment type="catalytic activity">
    <reaction evidence="8">
        <text>L-threonyl-[protein] + ATP = O-phospho-L-threonyl-[protein] + ADP + H(+)</text>
        <dbReference type="Rhea" id="RHEA:46608"/>
        <dbReference type="Rhea" id="RHEA-COMP:11060"/>
        <dbReference type="Rhea" id="RHEA-COMP:11605"/>
        <dbReference type="ChEBI" id="CHEBI:15378"/>
        <dbReference type="ChEBI" id="CHEBI:30013"/>
        <dbReference type="ChEBI" id="CHEBI:30616"/>
        <dbReference type="ChEBI" id="CHEBI:61977"/>
        <dbReference type="ChEBI" id="CHEBI:456216"/>
        <dbReference type="EC" id="2.7.11.1"/>
    </reaction>
</comment>
<evidence type="ECO:0000256" key="5">
    <source>
        <dbReference type="ARBA" id="ARBA00022741"/>
    </source>
</evidence>
<dbReference type="GO" id="GO:0004674">
    <property type="term" value="F:protein serine/threonine kinase activity"/>
    <property type="evidence" value="ECO:0007669"/>
    <property type="project" value="UniProtKB-KW"/>
</dbReference>
<evidence type="ECO:0000259" key="12">
    <source>
        <dbReference type="PROSITE" id="PS50011"/>
    </source>
</evidence>
<protein>
    <recommendedName>
        <fullName evidence="2">non-specific serine/threonine protein kinase</fullName>
        <ecNumber evidence="2">2.7.11.1</ecNumber>
    </recommendedName>
</protein>
<evidence type="ECO:0000256" key="6">
    <source>
        <dbReference type="ARBA" id="ARBA00022777"/>
    </source>
</evidence>
<feature type="active site" description="Proton acceptor" evidence="10">
    <location>
        <position position="143"/>
    </location>
</feature>
<proteinExistence type="inferred from homology"/>
<name>T1I6A3_RHOPR</name>
<dbReference type="EMBL" id="ACPB03009896">
    <property type="status" value="NOT_ANNOTATED_CDS"/>
    <property type="molecule type" value="Genomic_DNA"/>
</dbReference>
<dbReference type="SMART" id="SM00220">
    <property type="entry name" value="S_TKc"/>
    <property type="match status" value="1"/>
</dbReference>
<dbReference type="InterPro" id="IPR011009">
    <property type="entry name" value="Kinase-like_dom_sf"/>
</dbReference>
<dbReference type="PROSITE" id="PS00108">
    <property type="entry name" value="PROTEIN_KINASE_ST"/>
    <property type="match status" value="1"/>
</dbReference>
<dbReference type="STRING" id="13249.T1I6A3"/>
<keyword evidence="6" id="KW-0418">Kinase</keyword>
<dbReference type="eggNOG" id="KOG0591">
    <property type="taxonomic scope" value="Eukaryota"/>
</dbReference>
<dbReference type="PANTHER" id="PTHR44899">
    <property type="entry name" value="CAMK FAMILY PROTEIN KINASE"/>
    <property type="match status" value="1"/>
</dbReference>
<evidence type="ECO:0000256" key="3">
    <source>
        <dbReference type="ARBA" id="ARBA00022527"/>
    </source>
</evidence>
<sequence>MSYKLEDFEVLEVIGSGSVICYGTCYKVRNKFSKELFVWKAVDYGNLAEDHKRMLVSEVNLLKSLNHPHIVKYCGKILHKETTTLYIITEWCEGGDLSRVIKDAKENGKFLEEQFIWQMLYQISRAVQVCHSRLRDCTIFHRDIKPSNVFLDCHGNAKLGDFGLARIVTTENDFSKTFVGTPYYMSPELVKGRKYNRKSDIWALGCLVYELCALMPPFNGSTIIELANTIKRGKYKSIPSHYSESIRKIVSFMLSTKHEFRPTIEMILHHPSVVINIKEDKKIGSSNQ</sequence>
<evidence type="ECO:0000256" key="8">
    <source>
        <dbReference type="ARBA" id="ARBA00047899"/>
    </source>
</evidence>
<dbReference type="InParanoid" id="T1I6A3"/>
<evidence type="ECO:0000256" key="9">
    <source>
        <dbReference type="ARBA" id="ARBA00048679"/>
    </source>
</evidence>
<dbReference type="Pfam" id="PF00069">
    <property type="entry name" value="Pkinase"/>
    <property type="match status" value="1"/>
</dbReference>
<comment type="similarity">
    <text evidence="1">Belongs to the protein kinase superfamily. NEK Ser/Thr protein kinase family. NIMA subfamily.</text>
</comment>
<evidence type="ECO:0000313" key="14">
    <source>
        <dbReference type="Proteomes" id="UP000015103"/>
    </source>
</evidence>
<dbReference type="OMA" id="LALHRCH"/>
<dbReference type="InterPro" id="IPR000719">
    <property type="entry name" value="Prot_kinase_dom"/>
</dbReference>
<dbReference type="EC" id="2.7.11.1" evidence="2"/>
<organism evidence="13 14">
    <name type="scientific">Rhodnius prolixus</name>
    <name type="common">Triatomid bug</name>
    <dbReference type="NCBI Taxonomy" id="13249"/>
    <lineage>
        <taxon>Eukaryota</taxon>
        <taxon>Metazoa</taxon>
        <taxon>Ecdysozoa</taxon>
        <taxon>Arthropoda</taxon>
        <taxon>Hexapoda</taxon>
        <taxon>Insecta</taxon>
        <taxon>Pterygota</taxon>
        <taxon>Neoptera</taxon>
        <taxon>Paraneoptera</taxon>
        <taxon>Hemiptera</taxon>
        <taxon>Heteroptera</taxon>
        <taxon>Panheteroptera</taxon>
        <taxon>Cimicomorpha</taxon>
        <taxon>Reduviidae</taxon>
        <taxon>Triatominae</taxon>
        <taxon>Rhodnius</taxon>
    </lineage>
</organism>
<dbReference type="Gene3D" id="1.10.510.10">
    <property type="entry name" value="Transferase(Phosphotransferase) domain 1"/>
    <property type="match status" value="1"/>
</dbReference>
<evidence type="ECO:0000256" key="7">
    <source>
        <dbReference type="ARBA" id="ARBA00022840"/>
    </source>
</evidence>
<evidence type="ECO:0000256" key="1">
    <source>
        <dbReference type="ARBA" id="ARBA00010886"/>
    </source>
</evidence>
<dbReference type="AlphaFoldDB" id="T1I6A3"/>
<dbReference type="Proteomes" id="UP000015103">
    <property type="component" value="Unassembled WGS sequence"/>
</dbReference>
<evidence type="ECO:0000256" key="10">
    <source>
        <dbReference type="PIRSR" id="PIRSR000615-1"/>
    </source>
</evidence>
<reference evidence="13" key="1">
    <citation type="submission" date="2015-05" db="UniProtKB">
        <authorList>
            <consortium name="EnsemblMetazoa"/>
        </authorList>
    </citation>
    <scope>IDENTIFICATION</scope>
</reference>
<dbReference type="GO" id="GO:0005524">
    <property type="term" value="F:ATP binding"/>
    <property type="evidence" value="ECO:0007669"/>
    <property type="project" value="UniProtKB-KW"/>
</dbReference>
<keyword evidence="14" id="KW-1185">Reference proteome</keyword>
<evidence type="ECO:0000256" key="11">
    <source>
        <dbReference type="PIRSR" id="PIRSR000615-3"/>
    </source>
</evidence>
<feature type="domain" description="Protein kinase" evidence="12">
    <location>
        <begin position="8"/>
        <end position="273"/>
    </location>
</feature>
<keyword evidence="7" id="KW-0067">ATP-binding</keyword>
<dbReference type="Gene3D" id="3.30.200.20">
    <property type="entry name" value="Phosphorylase Kinase, domain 1"/>
    <property type="match status" value="2"/>
</dbReference>
<dbReference type="CDD" id="cd08217">
    <property type="entry name" value="STKc_Nek2"/>
    <property type="match status" value="1"/>
</dbReference>
<keyword evidence="11" id="KW-0479">Metal-binding</keyword>
<dbReference type="EnsemblMetazoa" id="RPRC011822-RA">
    <property type="protein sequence ID" value="RPRC011822-PA"/>
    <property type="gene ID" value="RPRC011822"/>
</dbReference>
<dbReference type="PANTHER" id="PTHR44899:SF10">
    <property type="entry name" value="NIMA-RELATED KINASE 2"/>
    <property type="match status" value="1"/>
</dbReference>
<keyword evidence="11" id="KW-0460">Magnesium</keyword>
<evidence type="ECO:0000313" key="13">
    <source>
        <dbReference type="EnsemblMetazoa" id="RPRC011822-PA"/>
    </source>
</evidence>
<dbReference type="GO" id="GO:0046872">
    <property type="term" value="F:metal ion binding"/>
    <property type="evidence" value="ECO:0007669"/>
    <property type="project" value="UniProtKB-KW"/>
</dbReference>
<comment type="catalytic activity">
    <reaction evidence="9">
        <text>L-seryl-[protein] + ATP = O-phospho-L-seryl-[protein] + ADP + H(+)</text>
        <dbReference type="Rhea" id="RHEA:17989"/>
        <dbReference type="Rhea" id="RHEA-COMP:9863"/>
        <dbReference type="Rhea" id="RHEA-COMP:11604"/>
        <dbReference type="ChEBI" id="CHEBI:15378"/>
        <dbReference type="ChEBI" id="CHEBI:29999"/>
        <dbReference type="ChEBI" id="CHEBI:30616"/>
        <dbReference type="ChEBI" id="CHEBI:83421"/>
        <dbReference type="ChEBI" id="CHEBI:456216"/>
        <dbReference type="EC" id="2.7.11.1"/>
    </reaction>
</comment>
<keyword evidence="3" id="KW-0723">Serine/threonine-protein kinase</keyword>